<feature type="transmembrane region" description="Helical" evidence="1">
    <location>
        <begin position="44"/>
        <end position="66"/>
    </location>
</feature>
<dbReference type="KEGG" id="pmul:DR93_1272"/>
<reference evidence="2" key="1">
    <citation type="submission" date="2022-07" db="EMBL/GenBank/DDBJ databases">
        <title>Genome-based characterization of novel serogroup A variants of Pasteurella multocida.</title>
        <authorList>
            <person name="Prajapati A."/>
            <person name="Yogisharadhya R."/>
            <person name="Mohanty N."/>
            <person name="Chanda M."/>
            <person name="Mendem S.K."/>
            <person name="Siddaramappa S."/>
            <person name="Shivachandra S.B."/>
        </authorList>
    </citation>
    <scope>NUCLEOTIDE SEQUENCE</scope>
    <source>
        <strain evidence="2">NIVEDIPm19</strain>
    </source>
</reference>
<organism evidence="2 3">
    <name type="scientific">Pasteurella multocida</name>
    <dbReference type="NCBI Taxonomy" id="747"/>
    <lineage>
        <taxon>Bacteria</taxon>
        <taxon>Pseudomonadati</taxon>
        <taxon>Pseudomonadota</taxon>
        <taxon>Gammaproteobacteria</taxon>
        <taxon>Pasteurellales</taxon>
        <taxon>Pasteurellaceae</taxon>
        <taxon>Pasteurella</taxon>
    </lineage>
</organism>
<feature type="transmembrane region" description="Helical" evidence="1">
    <location>
        <begin position="9"/>
        <end position="38"/>
    </location>
</feature>
<evidence type="ECO:0000313" key="3">
    <source>
        <dbReference type="Proteomes" id="UP001145481"/>
    </source>
</evidence>
<dbReference type="AlphaFoldDB" id="A0A9X3UNV2"/>
<keyword evidence="1" id="KW-0472">Membrane</keyword>
<sequence>MKSDHPSGLIWFIAMLPYEIGLLFAIFSSATIGQVFFWGLMTQLAVIFLFFVFRYPFTALFGLFFWNS</sequence>
<gene>
    <name evidence="2" type="ORF">NM948_01855</name>
</gene>
<protein>
    <submittedName>
        <fullName evidence="2">Uncharacterized protein</fullName>
    </submittedName>
</protein>
<name>A0A9X3UNV2_PASMD</name>
<accession>A0A9X3UNV2</accession>
<evidence type="ECO:0000256" key="1">
    <source>
        <dbReference type="SAM" id="Phobius"/>
    </source>
</evidence>
<evidence type="ECO:0000313" key="2">
    <source>
        <dbReference type="EMBL" id="MDA5622304.1"/>
    </source>
</evidence>
<keyword evidence="1" id="KW-1133">Transmembrane helix</keyword>
<keyword evidence="1" id="KW-0812">Transmembrane</keyword>
<dbReference type="Proteomes" id="UP001145481">
    <property type="component" value="Unassembled WGS sequence"/>
</dbReference>
<dbReference type="RefSeq" id="WP_016504699.1">
    <property type="nucleotide sequence ID" value="NZ_AP025519.1"/>
</dbReference>
<proteinExistence type="predicted"/>
<dbReference type="EMBL" id="JANJHC010000003">
    <property type="protein sequence ID" value="MDA5622304.1"/>
    <property type="molecule type" value="Genomic_DNA"/>
</dbReference>
<comment type="caution">
    <text evidence="2">The sequence shown here is derived from an EMBL/GenBank/DDBJ whole genome shotgun (WGS) entry which is preliminary data.</text>
</comment>